<dbReference type="InterPro" id="IPR038178">
    <property type="entry name" value="Kringle_sf"/>
</dbReference>
<dbReference type="InterPro" id="IPR018056">
    <property type="entry name" value="Kringle_CS"/>
</dbReference>
<name>A0ABP0FJX0_CLALP</name>
<dbReference type="Gene3D" id="2.120.10.30">
    <property type="entry name" value="TolB, C-terminal domain"/>
    <property type="match status" value="2"/>
</dbReference>
<evidence type="ECO:0000256" key="5">
    <source>
        <dbReference type="SAM" id="SignalP"/>
    </source>
</evidence>
<dbReference type="PROSITE" id="PS00021">
    <property type="entry name" value="KRINGLE_1"/>
    <property type="match status" value="1"/>
</dbReference>
<protein>
    <recommendedName>
        <fullName evidence="6">Kringle domain-containing protein</fullName>
    </recommendedName>
</protein>
<evidence type="ECO:0000256" key="3">
    <source>
        <dbReference type="PROSITE-ProRule" id="PRU00121"/>
    </source>
</evidence>
<evidence type="ECO:0000313" key="8">
    <source>
        <dbReference type="Proteomes" id="UP001642483"/>
    </source>
</evidence>
<dbReference type="Pfam" id="PF00051">
    <property type="entry name" value="Kringle"/>
    <property type="match status" value="1"/>
</dbReference>
<dbReference type="SUPFAM" id="SSF63825">
    <property type="entry name" value="YWTD domain"/>
    <property type="match status" value="2"/>
</dbReference>
<dbReference type="InterPro" id="IPR000033">
    <property type="entry name" value="LDLR_classB_rpt"/>
</dbReference>
<dbReference type="InterPro" id="IPR000742">
    <property type="entry name" value="EGF"/>
</dbReference>
<evidence type="ECO:0000256" key="4">
    <source>
        <dbReference type="PROSITE-ProRule" id="PRU00461"/>
    </source>
</evidence>
<proteinExistence type="predicted"/>
<dbReference type="PANTHER" id="PTHR46513">
    <property type="entry name" value="VITELLOGENIN RECEPTOR-LIKE PROTEIN-RELATED-RELATED"/>
    <property type="match status" value="1"/>
</dbReference>
<dbReference type="InterPro" id="IPR011042">
    <property type="entry name" value="6-blade_b-propeller_TolB-like"/>
</dbReference>
<dbReference type="Gene3D" id="2.40.20.10">
    <property type="entry name" value="Plasminogen Kringle 4"/>
    <property type="match status" value="1"/>
</dbReference>
<comment type="caution">
    <text evidence="7">The sequence shown here is derived from an EMBL/GenBank/DDBJ whole genome shotgun (WGS) entry which is preliminary data.</text>
</comment>
<gene>
    <name evidence="7" type="ORF">CVLEPA_LOCUS9055</name>
</gene>
<sequence length="810" mass="91367">MKELLSRMKLCPLLMLLILILCGKLTTGQSLNQTIPTPDCIDGPSAWYNGSHSYTESGTLCQRWDVSYPHRPREIPSDGGHHNYCRNPDGDLGGTWCYTTSPTKRWEYCRIPKCSDDSLLIWTSHDTTSESSQILSTYADPEIIQNELDFPGSFNATTLVKSDELVTEFWAITGTYNRNILFYTDQRANYIGVHHLKSNLTLKFYRGMAHGIESMAYDWMTRNLYWTDSNFGWVMVSESSFRYYSPVYRAADPTHALAIHAKQRLLYFSTYKKFNSKIIVTDTAGKSGKVLFQYPDVADVNGLTIDYTDDRLYWTDFDFLGGSVLSSRLDGTNKTLHYRSESSYFWGVAAYTDFLYVTDIYERYSRNSQAFYPIWIISKKTYNVSNYIHNGKPRGITVLSKNEERDPLDNYANYGSCNAPGVKGCAHICLPRVNALRECACSLGYHKVDDVNCRPSLVVDEFILVADSGQGKVFQLPLASDATSYSIVRLSIISRITAVAADSNSQFVYWSEKPDGTIRKGLLDGTRRATLKLNSHAESLIVDPISRNAFFVNKKDESISVISNDGQNQKTLMTSTSVNANIKMITQDSVNRKLYWTDTNNTEGQGQVWRMNLDGSRPELVLSDLDWPHALTINHENSNLYVAEAKSAIIYEIPLNSIMNITSTSPQDITNQFKLANYIFPVEANIKDIKVHRSNLYFVDDKVSSVKTFNLEKGPSSLTSFGSSDFFSLSSMALVSKDYYRSYIATIPSPCQHRSPKCNGICIDISDTESSCICSDGKLLQGSTCVDKEYIAKIYGGTQSFKFKKTRGEE</sequence>
<dbReference type="InterPro" id="IPR050778">
    <property type="entry name" value="Cueball_EGF_LRP_Nidogen"/>
</dbReference>
<keyword evidence="5" id="KW-0732">Signal</keyword>
<evidence type="ECO:0000256" key="2">
    <source>
        <dbReference type="ARBA" id="ARBA00023157"/>
    </source>
</evidence>
<dbReference type="SMART" id="SM00130">
    <property type="entry name" value="KR"/>
    <property type="match status" value="1"/>
</dbReference>
<evidence type="ECO:0000313" key="7">
    <source>
        <dbReference type="EMBL" id="CAK8678769.1"/>
    </source>
</evidence>
<dbReference type="SMART" id="SM00135">
    <property type="entry name" value="LY"/>
    <property type="match status" value="5"/>
</dbReference>
<organism evidence="7 8">
    <name type="scientific">Clavelina lepadiformis</name>
    <name type="common">Light-bulb sea squirt</name>
    <name type="synonym">Ascidia lepadiformis</name>
    <dbReference type="NCBI Taxonomy" id="159417"/>
    <lineage>
        <taxon>Eukaryota</taxon>
        <taxon>Metazoa</taxon>
        <taxon>Chordata</taxon>
        <taxon>Tunicata</taxon>
        <taxon>Ascidiacea</taxon>
        <taxon>Aplousobranchia</taxon>
        <taxon>Clavelinidae</taxon>
        <taxon>Clavelina</taxon>
    </lineage>
</organism>
<reference evidence="7 8" key="1">
    <citation type="submission" date="2024-02" db="EMBL/GenBank/DDBJ databases">
        <authorList>
            <person name="Daric V."/>
            <person name="Darras S."/>
        </authorList>
    </citation>
    <scope>NUCLEOTIDE SEQUENCE [LARGE SCALE GENOMIC DNA]</scope>
</reference>
<dbReference type="PRINTS" id="PR00018">
    <property type="entry name" value="KRINGLE"/>
</dbReference>
<dbReference type="InterPro" id="IPR000001">
    <property type="entry name" value="Kringle"/>
</dbReference>
<feature type="chain" id="PRO_5045194414" description="Kringle domain-containing protein" evidence="5">
    <location>
        <begin position="29"/>
        <end position="810"/>
    </location>
</feature>
<dbReference type="Proteomes" id="UP001642483">
    <property type="component" value="Unassembled WGS sequence"/>
</dbReference>
<dbReference type="PANTHER" id="PTHR46513:SF41">
    <property type="entry name" value="LOW-DENSITY LIPOPROTEIN RECEPTOR-RELATED PROTEIN"/>
    <property type="match status" value="1"/>
</dbReference>
<feature type="repeat" description="LDL-receptor class B" evidence="4">
    <location>
        <begin position="592"/>
        <end position="637"/>
    </location>
</feature>
<evidence type="ECO:0000256" key="1">
    <source>
        <dbReference type="ARBA" id="ARBA00022572"/>
    </source>
</evidence>
<keyword evidence="2" id="KW-1015">Disulfide bond</keyword>
<keyword evidence="8" id="KW-1185">Reference proteome</keyword>
<dbReference type="InterPro" id="IPR013806">
    <property type="entry name" value="Kringle-like"/>
</dbReference>
<dbReference type="EMBL" id="CAWYQH010000057">
    <property type="protein sequence ID" value="CAK8678769.1"/>
    <property type="molecule type" value="Genomic_DNA"/>
</dbReference>
<dbReference type="CDD" id="cd00108">
    <property type="entry name" value="KR"/>
    <property type="match status" value="1"/>
</dbReference>
<accession>A0ABP0FJX0</accession>
<keyword evidence="1 3" id="KW-0420">Kringle</keyword>
<dbReference type="PROSITE" id="PS50070">
    <property type="entry name" value="KRINGLE_2"/>
    <property type="match status" value="1"/>
</dbReference>
<dbReference type="PROSITE" id="PS51120">
    <property type="entry name" value="LDLRB"/>
    <property type="match status" value="1"/>
</dbReference>
<evidence type="ECO:0000259" key="6">
    <source>
        <dbReference type="PROSITE" id="PS50070"/>
    </source>
</evidence>
<feature type="domain" description="Kringle" evidence="6">
    <location>
        <begin position="39"/>
        <end position="114"/>
    </location>
</feature>
<feature type="signal peptide" evidence="5">
    <location>
        <begin position="1"/>
        <end position="28"/>
    </location>
</feature>
<dbReference type="SUPFAM" id="SSF57440">
    <property type="entry name" value="Kringle-like"/>
    <property type="match status" value="1"/>
</dbReference>
<dbReference type="SMART" id="SM00181">
    <property type="entry name" value="EGF"/>
    <property type="match status" value="2"/>
</dbReference>
<comment type="caution">
    <text evidence="3">Lacks conserved residue(s) required for the propagation of feature annotation.</text>
</comment>